<dbReference type="SMART" id="SM00422">
    <property type="entry name" value="HTH_MERR"/>
    <property type="match status" value="1"/>
</dbReference>
<dbReference type="InterPro" id="IPR047057">
    <property type="entry name" value="MerR_fam"/>
</dbReference>
<sequence length="115" mass="13151">MNIGQFAQRSGVSTDTLRYYEKIGVLRRIGRNPSGHRQFDASDLDWIAFVLRLKATGMPLADIRRYAELRSQGTATAGERQALLEAHARDLEARIAEDRRHLAGIHAKIDFYKRR</sequence>
<dbReference type="Gene3D" id="1.10.1660.10">
    <property type="match status" value="1"/>
</dbReference>
<dbReference type="PANTHER" id="PTHR30204">
    <property type="entry name" value="REDOX-CYCLING DRUG-SENSING TRANSCRIPTIONAL ACTIVATOR SOXR"/>
    <property type="match status" value="1"/>
</dbReference>
<keyword evidence="4" id="KW-1185">Reference proteome</keyword>
<dbReference type="Proteomes" id="UP001460888">
    <property type="component" value="Unassembled WGS sequence"/>
</dbReference>
<accession>A0ABV2B1K6</accession>
<dbReference type="Pfam" id="PF13411">
    <property type="entry name" value="MerR_1"/>
    <property type="match status" value="1"/>
</dbReference>
<evidence type="ECO:0000313" key="4">
    <source>
        <dbReference type="Proteomes" id="UP001460888"/>
    </source>
</evidence>
<evidence type="ECO:0000313" key="3">
    <source>
        <dbReference type="EMBL" id="MES1929273.1"/>
    </source>
</evidence>
<keyword evidence="1" id="KW-0238">DNA-binding</keyword>
<dbReference type="InterPro" id="IPR000551">
    <property type="entry name" value="MerR-type_HTH_dom"/>
</dbReference>
<reference evidence="3 4" key="1">
    <citation type="submission" date="2013-03" db="EMBL/GenBank/DDBJ databases">
        <title>Salinisphaera dokdonensis CL-ES53 Genome Sequencing.</title>
        <authorList>
            <person name="Li C."/>
            <person name="Lai Q."/>
            <person name="Shao Z."/>
        </authorList>
    </citation>
    <scope>NUCLEOTIDE SEQUENCE [LARGE SCALE GENOMIC DNA]</scope>
    <source>
        <strain evidence="3 4">CL-ES53</strain>
    </source>
</reference>
<feature type="domain" description="HTH merR-type" evidence="2">
    <location>
        <begin position="1"/>
        <end position="69"/>
    </location>
</feature>
<dbReference type="CDD" id="cd01109">
    <property type="entry name" value="HTH_YyaN"/>
    <property type="match status" value="1"/>
</dbReference>
<organism evidence="3 4">
    <name type="scientific">Salinisphaera dokdonensis CL-ES53</name>
    <dbReference type="NCBI Taxonomy" id="1304272"/>
    <lineage>
        <taxon>Bacteria</taxon>
        <taxon>Pseudomonadati</taxon>
        <taxon>Pseudomonadota</taxon>
        <taxon>Gammaproteobacteria</taxon>
        <taxon>Salinisphaerales</taxon>
        <taxon>Salinisphaeraceae</taxon>
        <taxon>Salinisphaera</taxon>
    </lineage>
</organism>
<dbReference type="RefSeq" id="WP_353110764.1">
    <property type="nucleotide sequence ID" value="NZ_APND01000002.1"/>
</dbReference>
<proteinExistence type="predicted"/>
<dbReference type="PANTHER" id="PTHR30204:SF98">
    <property type="entry name" value="HTH-TYPE TRANSCRIPTIONAL REGULATOR ADHR"/>
    <property type="match status" value="1"/>
</dbReference>
<gene>
    <name evidence="3" type="ORF">SADO_08452</name>
</gene>
<dbReference type="PROSITE" id="PS00552">
    <property type="entry name" value="HTH_MERR_1"/>
    <property type="match status" value="1"/>
</dbReference>
<comment type="caution">
    <text evidence="3">The sequence shown here is derived from an EMBL/GenBank/DDBJ whole genome shotgun (WGS) entry which is preliminary data.</text>
</comment>
<dbReference type="PRINTS" id="PR00040">
    <property type="entry name" value="HTHMERR"/>
</dbReference>
<dbReference type="InterPro" id="IPR009061">
    <property type="entry name" value="DNA-bd_dom_put_sf"/>
</dbReference>
<dbReference type="SUPFAM" id="SSF46955">
    <property type="entry name" value="Putative DNA-binding domain"/>
    <property type="match status" value="1"/>
</dbReference>
<protein>
    <submittedName>
        <fullName evidence="3">MerR family transcriptional regulator</fullName>
    </submittedName>
</protein>
<dbReference type="PROSITE" id="PS50937">
    <property type="entry name" value="HTH_MERR_2"/>
    <property type="match status" value="1"/>
</dbReference>
<dbReference type="EMBL" id="APND01000002">
    <property type="protein sequence ID" value="MES1929273.1"/>
    <property type="molecule type" value="Genomic_DNA"/>
</dbReference>
<evidence type="ECO:0000256" key="1">
    <source>
        <dbReference type="ARBA" id="ARBA00023125"/>
    </source>
</evidence>
<name>A0ABV2B1K6_9GAMM</name>
<evidence type="ECO:0000259" key="2">
    <source>
        <dbReference type="PROSITE" id="PS50937"/>
    </source>
</evidence>